<dbReference type="InterPro" id="IPR000818">
    <property type="entry name" value="TEA/ATTS_dom"/>
</dbReference>
<feature type="DNA-binding region" description="TEA" evidence="2">
    <location>
        <begin position="180"/>
        <end position="254"/>
    </location>
</feature>
<comment type="caution">
    <text evidence="5">The sequence shown here is derived from an EMBL/GenBank/DDBJ whole genome shotgun (WGS) entry which is preliminary data.</text>
</comment>
<sequence>MGILAAAVKTTCHRLFPNSSHPRTPPPIEVQDMTPAGGQFDALPGGTPERPTIAFMIFARQHELITRMSNKFRMNVVYGGVCLQPLDARISPTHTMLSKDAPPHLAGSSFDMRKNTDALGERVHAVNMDNRPSTPGTDDDESPPASPLNKNSWPTPTLQSQATKDVLQSVFRVRKTWKTIRGGETVWPLDLEAALLEGLEKYQPDDSRETRMLGRFPRRNRFISDYIFDKTGKRRSPKQVGSRLQQLRESCGGTQLLQLLSPFRKPADPTQFTIFQEVLENENSAILFSATYNFSYPGHSTIIPLSHPGSYHSRLDVPTKGITPYNTPVSQPDAGYPMYDNVTWNASSLHPQEASRMHRYPNQNGDSTYMYFPDMSNHVRPASLASIHI</sequence>
<feature type="compositionally biased region" description="Polar residues" evidence="3">
    <location>
        <begin position="148"/>
        <end position="161"/>
    </location>
</feature>
<evidence type="ECO:0000256" key="1">
    <source>
        <dbReference type="ARBA" id="ARBA00008421"/>
    </source>
</evidence>
<dbReference type="OrthoDB" id="10006572at2759"/>
<dbReference type="GO" id="GO:0003700">
    <property type="term" value="F:DNA-binding transcription factor activity"/>
    <property type="evidence" value="ECO:0007669"/>
    <property type="project" value="InterPro"/>
</dbReference>
<evidence type="ECO:0000259" key="4">
    <source>
        <dbReference type="PROSITE" id="PS51088"/>
    </source>
</evidence>
<keyword evidence="6" id="KW-1185">Reference proteome</keyword>
<proteinExistence type="inferred from homology"/>
<gene>
    <name evidence="5" type="ORF">MVEN_01560400</name>
</gene>
<dbReference type="InterPro" id="IPR038096">
    <property type="entry name" value="TEA/ATTS_sf"/>
</dbReference>
<dbReference type="EMBL" id="JACAZI010000013">
    <property type="protein sequence ID" value="KAF7345424.1"/>
    <property type="molecule type" value="Genomic_DNA"/>
</dbReference>
<feature type="domain" description="TEA" evidence="4">
    <location>
        <begin position="180"/>
        <end position="254"/>
    </location>
</feature>
<organism evidence="5 6">
    <name type="scientific">Mycena venus</name>
    <dbReference type="NCBI Taxonomy" id="2733690"/>
    <lineage>
        <taxon>Eukaryota</taxon>
        <taxon>Fungi</taxon>
        <taxon>Dikarya</taxon>
        <taxon>Basidiomycota</taxon>
        <taxon>Agaricomycotina</taxon>
        <taxon>Agaricomycetes</taxon>
        <taxon>Agaricomycetidae</taxon>
        <taxon>Agaricales</taxon>
        <taxon>Marasmiineae</taxon>
        <taxon>Mycenaceae</taxon>
        <taxon>Mycena</taxon>
    </lineage>
</organism>
<evidence type="ECO:0000313" key="5">
    <source>
        <dbReference type="EMBL" id="KAF7345424.1"/>
    </source>
</evidence>
<dbReference type="AlphaFoldDB" id="A0A8H6XS33"/>
<evidence type="ECO:0000256" key="2">
    <source>
        <dbReference type="PROSITE-ProRule" id="PRU00505"/>
    </source>
</evidence>
<name>A0A8H6XS33_9AGAR</name>
<dbReference type="Gene3D" id="6.10.20.40">
    <property type="entry name" value="TEA/ATTS domain"/>
    <property type="match status" value="1"/>
</dbReference>
<dbReference type="PROSITE" id="PS51088">
    <property type="entry name" value="TEA_2"/>
    <property type="match status" value="1"/>
</dbReference>
<comment type="similarity">
    <text evidence="1">Belongs to the TEC1 family.</text>
</comment>
<protein>
    <submittedName>
        <fullName evidence="5">TEA domain-containing protein</fullName>
    </submittedName>
</protein>
<evidence type="ECO:0000256" key="3">
    <source>
        <dbReference type="SAM" id="MobiDB-lite"/>
    </source>
</evidence>
<feature type="region of interest" description="Disordered" evidence="3">
    <location>
        <begin position="124"/>
        <end position="161"/>
    </location>
</feature>
<dbReference type="Proteomes" id="UP000620124">
    <property type="component" value="Unassembled WGS sequence"/>
</dbReference>
<dbReference type="SMART" id="SM00426">
    <property type="entry name" value="TEA"/>
    <property type="match status" value="1"/>
</dbReference>
<accession>A0A8H6XS33</accession>
<dbReference type="Pfam" id="PF01285">
    <property type="entry name" value="TEA"/>
    <property type="match status" value="1"/>
</dbReference>
<reference evidence="5" key="1">
    <citation type="submission" date="2020-05" db="EMBL/GenBank/DDBJ databases">
        <title>Mycena genomes resolve the evolution of fungal bioluminescence.</title>
        <authorList>
            <person name="Tsai I.J."/>
        </authorList>
    </citation>
    <scope>NUCLEOTIDE SEQUENCE</scope>
    <source>
        <strain evidence="5">CCC161011</strain>
    </source>
</reference>
<evidence type="ECO:0000313" key="6">
    <source>
        <dbReference type="Proteomes" id="UP000620124"/>
    </source>
</evidence>
<feature type="region of interest" description="Disordered" evidence="3">
    <location>
        <begin position="15"/>
        <end position="41"/>
    </location>
</feature>